<dbReference type="Pfam" id="PF07238">
    <property type="entry name" value="PilZ"/>
    <property type="match status" value="1"/>
</dbReference>
<proteinExistence type="predicted"/>
<reference evidence="4 5" key="1">
    <citation type="submission" date="2016-03" db="EMBL/GenBank/DDBJ databases">
        <authorList>
            <person name="Ploux O."/>
        </authorList>
    </citation>
    <scope>NUCLEOTIDE SEQUENCE [LARGE SCALE GENOMIC DNA]</scope>
    <source>
        <strain evidence="2 4">BER2</strain>
        <strain evidence="3 5">EC13</strain>
    </source>
</reference>
<organism evidence="2 4">
    <name type="scientific">Bdellovibrio bacteriovorus</name>
    <dbReference type="NCBI Taxonomy" id="959"/>
    <lineage>
        <taxon>Bacteria</taxon>
        <taxon>Pseudomonadati</taxon>
        <taxon>Bdellovibrionota</taxon>
        <taxon>Bdellovibrionia</taxon>
        <taxon>Bdellovibrionales</taxon>
        <taxon>Pseudobdellovibrionaceae</taxon>
        <taxon>Bdellovibrio</taxon>
    </lineage>
</organism>
<comment type="caution">
    <text evidence="2">The sequence shown here is derived from an EMBL/GenBank/DDBJ whole genome shotgun (WGS) entry which is preliminary data.</text>
</comment>
<dbReference type="EMBL" id="LUKD01000001">
    <property type="protein sequence ID" value="KYG69556.1"/>
    <property type="molecule type" value="Genomic_DNA"/>
</dbReference>
<accession>A0A150WIH9</accession>
<dbReference type="OrthoDB" id="5292638at2"/>
<feature type="domain" description="PilZ" evidence="1">
    <location>
        <begin position="43"/>
        <end position="139"/>
    </location>
</feature>
<dbReference type="Proteomes" id="UP000075391">
    <property type="component" value="Unassembled WGS sequence"/>
</dbReference>
<gene>
    <name evidence="2" type="ORF">AZI85_05240</name>
    <name evidence="3" type="ORF">AZI87_10295</name>
</gene>
<protein>
    <recommendedName>
        <fullName evidence="1">PilZ domain-containing protein</fullName>
    </recommendedName>
</protein>
<dbReference type="GO" id="GO:0035438">
    <property type="term" value="F:cyclic-di-GMP binding"/>
    <property type="evidence" value="ECO:0007669"/>
    <property type="project" value="InterPro"/>
</dbReference>
<evidence type="ECO:0000313" key="4">
    <source>
        <dbReference type="Proteomes" id="UP000075391"/>
    </source>
</evidence>
<evidence type="ECO:0000313" key="3">
    <source>
        <dbReference type="EMBL" id="KYG69556.1"/>
    </source>
</evidence>
<dbReference type="InterPro" id="IPR009875">
    <property type="entry name" value="PilZ_domain"/>
</dbReference>
<dbReference type="EMBL" id="LUKF01000014">
    <property type="protein sequence ID" value="KYG63436.1"/>
    <property type="molecule type" value="Genomic_DNA"/>
</dbReference>
<dbReference type="Gene3D" id="2.40.10.220">
    <property type="entry name" value="predicted glycosyltransferase like domains"/>
    <property type="match status" value="1"/>
</dbReference>
<evidence type="ECO:0000313" key="5">
    <source>
        <dbReference type="Proteomes" id="UP000075799"/>
    </source>
</evidence>
<evidence type="ECO:0000313" key="2">
    <source>
        <dbReference type="EMBL" id="KYG63436.1"/>
    </source>
</evidence>
<dbReference type="Proteomes" id="UP000075799">
    <property type="component" value="Unassembled WGS sequence"/>
</dbReference>
<dbReference type="SUPFAM" id="SSF141371">
    <property type="entry name" value="PilZ domain-like"/>
    <property type="match status" value="1"/>
</dbReference>
<dbReference type="AlphaFoldDB" id="A0A150WIH9"/>
<name>A0A150WIH9_BDEBC</name>
<dbReference type="RefSeq" id="WP_063206446.1">
    <property type="nucleotide sequence ID" value="NZ_CP168967.1"/>
</dbReference>
<evidence type="ECO:0000259" key="1">
    <source>
        <dbReference type="Pfam" id="PF07238"/>
    </source>
</evidence>
<sequence>MGKVLDITPRLRGQNSLENTKFEARAEVLDITEARQEILSRDRRDVKRTILTEFVGAFVVLPEKGLLKAALYDISENGMAFDLELTEGGFSQGDEVAMRVYLNHSTYFPFTIRVTNSRAIEDEGVVRHGANFVKGTMNDVALHHFVKFIENVSASLKTDSGDVLVSHIS</sequence>